<gene>
    <name evidence="1" type="ORF">HU137_10305</name>
</gene>
<evidence type="ECO:0000313" key="1">
    <source>
        <dbReference type="EMBL" id="MBA5630164.1"/>
    </source>
</evidence>
<comment type="caution">
    <text evidence="1">The sequence shown here is derived from an EMBL/GenBank/DDBJ whole genome shotgun (WGS) entry which is preliminary data.</text>
</comment>
<dbReference type="RefSeq" id="WP_182043767.1">
    <property type="nucleotide sequence ID" value="NZ_JACDZE010000003.1"/>
</dbReference>
<dbReference type="InterPro" id="IPR011463">
    <property type="entry name" value="DUF1569"/>
</dbReference>
<evidence type="ECO:0000313" key="2">
    <source>
        <dbReference type="Proteomes" id="UP000552241"/>
    </source>
</evidence>
<dbReference type="Proteomes" id="UP000552241">
    <property type="component" value="Unassembled WGS sequence"/>
</dbReference>
<dbReference type="AlphaFoldDB" id="A0A838ZT50"/>
<proteinExistence type="predicted"/>
<dbReference type="Pfam" id="PF07606">
    <property type="entry name" value="DUF1569"/>
    <property type="match status" value="1"/>
</dbReference>
<organism evidence="1 2">
    <name type="scientific">Moheibacter lacus</name>
    <dbReference type="NCBI Taxonomy" id="2745851"/>
    <lineage>
        <taxon>Bacteria</taxon>
        <taxon>Pseudomonadati</taxon>
        <taxon>Bacteroidota</taxon>
        <taxon>Flavobacteriia</taxon>
        <taxon>Flavobacteriales</taxon>
        <taxon>Weeksellaceae</taxon>
        <taxon>Moheibacter</taxon>
    </lineage>
</organism>
<reference evidence="1 2" key="1">
    <citation type="submission" date="2020-07" db="EMBL/GenBank/DDBJ databases">
        <title>Moheibacter lacus sp. nov., a member of the family Flavobacteriaceae isolated from freshwater lake sediment.</title>
        <authorList>
            <person name="Liu Y."/>
        </authorList>
    </citation>
    <scope>NUCLEOTIDE SEQUENCE [LARGE SCALE GENOMIC DNA]</scope>
    <source>
        <strain evidence="1 2">BDHS18</strain>
    </source>
</reference>
<accession>A0A838ZT50</accession>
<protein>
    <submittedName>
        <fullName evidence="1">DUF1569 domain-containing protein</fullName>
    </submittedName>
</protein>
<name>A0A838ZT50_9FLAO</name>
<keyword evidence="2" id="KW-1185">Reference proteome</keyword>
<sequence>MKNIFQGNTTQELIDRVNQLTPETKGHWGKMSVDQMLAHCNVAYDMTFTDKYPKPGFLKKFLLKTFIKPGTVGENPYPKNGRTAPQFIIKDRRDFDLEKQKLVDYLQKTHNLGAEHFEGMESHSFGKLNQQEWSNLFYKHLDHHLTQFGV</sequence>
<dbReference type="EMBL" id="JACDZE010000003">
    <property type="protein sequence ID" value="MBA5630164.1"/>
    <property type="molecule type" value="Genomic_DNA"/>
</dbReference>